<keyword evidence="2" id="KW-1185">Reference proteome</keyword>
<reference evidence="1" key="1">
    <citation type="submission" date="2018-11" db="EMBL/GenBank/DDBJ databases">
        <authorList>
            <consortium name="Pathogen Informatics"/>
        </authorList>
    </citation>
    <scope>NUCLEOTIDE SEQUENCE</scope>
</reference>
<dbReference type="Gene3D" id="3.40.190.10">
    <property type="entry name" value="Periplasmic binding protein-like II"/>
    <property type="match status" value="2"/>
</dbReference>
<gene>
    <name evidence="1" type="ORF">PXEA_LOCUS31410</name>
</gene>
<accession>A0A448XJ69</accession>
<evidence type="ECO:0000313" key="1">
    <source>
        <dbReference type="EMBL" id="VEL37970.1"/>
    </source>
</evidence>
<proteinExistence type="predicted"/>
<dbReference type="EMBL" id="CAAALY010256479">
    <property type="protein sequence ID" value="VEL37970.1"/>
    <property type="molecule type" value="Genomic_DNA"/>
</dbReference>
<dbReference type="AlphaFoldDB" id="A0A448XJ69"/>
<dbReference type="SUPFAM" id="SSF53850">
    <property type="entry name" value="Periplasmic binding protein-like II"/>
    <property type="match status" value="1"/>
</dbReference>
<evidence type="ECO:0000313" key="2">
    <source>
        <dbReference type="Proteomes" id="UP000784294"/>
    </source>
</evidence>
<sequence>MHLTNHSKTAFTPRISAPFYHFNVTISYSTTLSPWSPRQDLLTDTSYTFGTLAGSITDFDLASSATEPMRKINLLARHVYNNGLMTNIDEALTAVNETKFALLLDSFTLHYYAYKYCWRVTGQYKPQEYGILLKGKVNYADIFSRLVSELKANRKIDNLTQKQVPKRSLSRELGCLRNFRDIDRVSVTFVHKLATWPFLL</sequence>
<comment type="caution">
    <text evidence="1">The sequence shown here is derived from an EMBL/GenBank/DDBJ whole genome shotgun (WGS) entry which is preliminary data.</text>
</comment>
<organism evidence="1 2">
    <name type="scientific">Protopolystoma xenopodis</name>
    <dbReference type="NCBI Taxonomy" id="117903"/>
    <lineage>
        <taxon>Eukaryota</taxon>
        <taxon>Metazoa</taxon>
        <taxon>Spiralia</taxon>
        <taxon>Lophotrochozoa</taxon>
        <taxon>Platyhelminthes</taxon>
        <taxon>Monogenea</taxon>
        <taxon>Polyopisthocotylea</taxon>
        <taxon>Polystomatidea</taxon>
        <taxon>Polystomatidae</taxon>
        <taxon>Protopolystoma</taxon>
    </lineage>
</organism>
<name>A0A448XJ69_9PLAT</name>
<dbReference type="Proteomes" id="UP000784294">
    <property type="component" value="Unassembled WGS sequence"/>
</dbReference>
<protein>
    <submittedName>
        <fullName evidence="1">Uncharacterized protein</fullName>
    </submittedName>
</protein>